<evidence type="ECO:0000313" key="3">
    <source>
        <dbReference type="Proteomes" id="UP000316921"/>
    </source>
</evidence>
<dbReference type="EMBL" id="CP036287">
    <property type="protein sequence ID" value="QDU67688.1"/>
    <property type="molecule type" value="Genomic_DNA"/>
</dbReference>
<gene>
    <name evidence="2" type="ORF">Pla133_27760</name>
</gene>
<evidence type="ECO:0000256" key="1">
    <source>
        <dbReference type="SAM" id="Coils"/>
    </source>
</evidence>
<name>A0A518BL43_9BACT</name>
<organism evidence="2 3">
    <name type="scientific">Engelhardtia mirabilis</name>
    <dbReference type="NCBI Taxonomy" id="2528011"/>
    <lineage>
        <taxon>Bacteria</taxon>
        <taxon>Pseudomonadati</taxon>
        <taxon>Planctomycetota</taxon>
        <taxon>Planctomycetia</taxon>
        <taxon>Planctomycetia incertae sedis</taxon>
        <taxon>Engelhardtia</taxon>
    </lineage>
</organism>
<dbReference type="Proteomes" id="UP000316921">
    <property type="component" value="Chromosome"/>
</dbReference>
<dbReference type="AlphaFoldDB" id="A0A518BL43"/>
<keyword evidence="3" id="KW-1185">Reference proteome</keyword>
<dbReference type="RefSeq" id="WP_145066052.1">
    <property type="nucleotide sequence ID" value="NZ_CP036287.1"/>
</dbReference>
<keyword evidence="1" id="KW-0175">Coiled coil</keyword>
<dbReference type="KEGG" id="pbap:Pla133_27760"/>
<feature type="coiled-coil region" evidence="1">
    <location>
        <begin position="38"/>
        <end position="65"/>
    </location>
</feature>
<reference evidence="2 3" key="1">
    <citation type="submission" date="2019-02" db="EMBL/GenBank/DDBJ databases">
        <title>Deep-cultivation of Planctomycetes and their phenomic and genomic characterization uncovers novel biology.</title>
        <authorList>
            <person name="Wiegand S."/>
            <person name="Jogler M."/>
            <person name="Boedeker C."/>
            <person name="Pinto D."/>
            <person name="Vollmers J."/>
            <person name="Rivas-Marin E."/>
            <person name="Kohn T."/>
            <person name="Peeters S.H."/>
            <person name="Heuer A."/>
            <person name="Rast P."/>
            <person name="Oberbeckmann S."/>
            <person name="Bunk B."/>
            <person name="Jeske O."/>
            <person name="Meyerdierks A."/>
            <person name="Storesund J.E."/>
            <person name="Kallscheuer N."/>
            <person name="Luecker S."/>
            <person name="Lage O.M."/>
            <person name="Pohl T."/>
            <person name="Merkel B.J."/>
            <person name="Hornburger P."/>
            <person name="Mueller R.-W."/>
            <person name="Bruemmer F."/>
            <person name="Labrenz M."/>
            <person name="Spormann A.M."/>
            <person name="Op den Camp H."/>
            <person name="Overmann J."/>
            <person name="Amann R."/>
            <person name="Jetten M.S.M."/>
            <person name="Mascher T."/>
            <person name="Medema M.H."/>
            <person name="Devos D.P."/>
            <person name="Kaster A.-K."/>
            <person name="Ovreas L."/>
            <person name="Rohde M."/>
            <person name="Galperin M.Y."/>
            <person name="Jogler C."/>
        </authorList>
    </citation>
    <scope>NUCLEOTIDE SEQUENCE [LARGE SCALE GENOMIC DNA]</scope>
    <source>
        <strain evidence="2 3">Pla133</strain>
    </source>
</reference>
<sequence length="67" mass="7666">MVDRLATNMAKYVGMIEAAEVIYRRFGPFGPIARHLGAARAYRAIMKEARELAKLNERARREARTDD</sequence>
<proteinExistence type="predicted"/>
<evidence type="ECO:0000313" key="2">
    <source>
        <dbReference type="EMBL" id="QDU67688.1"/>
    </source>
</evidence>
<accession>A0A518BL43</accession>
<protein>
    <submittedName>
        <fullName evidence="2">Uncharacterized protein</fullName>
    </submittedName>
</protein>